<organism evidence="3 4">
    <name type="scientific">Dovyalis caffra</name>
    <dbReference type="NCBI Taxonomy" id="77055"/>
    <lineage>
        <taxon>Eukaryota</taxon>
        <taxon>Viridiplantae</taxon>
        <taxon>Streptophyta</taxon>
        <taxon>Embryophyta</taxon>
        <taxon>Tracheophyta</taxon>
        <taxon>Spermatophyta</taxon>
        <taxon>Magnoliopsida</taxon>
        <taxon>eudicotyledons</taxon>
        <taxon>Gunneridae</taxon>
        <taxon>Pentapetalae</taxon>
        <taxon>rosids</taxon>
        <taxon>fabids</taxon>
        <taxon>Malpighiales</taxon>
        <taxon>Salicaceae</taxon>
        <taxon>Flacourtieae</taxon>
        <taxon>Dovyalis</taxon>
    </lineage>
</organism>
<dbReference type="SUPFAM" id="SSF52374">
    <property type="entry name" value="Nucleotidylyl transferase"/>
    <property type="match status" value="1"/>
</dbReference>
<dbReference type="InterPro" id="IPR014729">
    <property type="entry name" value="Rossmann-like_a/b/a_fold"/>
</dbReference>
<evidence type="ECO:0000256" key="1">
    <source>
        <dbReference type="ARBA" id="ARBA00026101"/>
    </source>
</evidence>
<evidence type="ECO:0000313" key="4">
    <source>
        <dbReference type="Proteomes" id="UP001314170"/>
    </source>
</evidence>
<dbReference type="Proteomes" id="UP001314170">
    <property type="component" value="Unassembled WGS sequence"/>
</dbReference>
<proteinExistence type="predicted"/>
<dbReference type="Gene3D" id="3.40.50.620">
    <property type="entry name" value="HUPs"/>
    <property type="match status" value="1"/>
</dbReference>
<dbReference type="Pfam" id="PF01467">
    <property type="entry name" value="CTP_transf_like"/>
    <property type="match status" value="1"/>
</dbReference>
<gene>
    <name evidence="3" type="ORF">DCAF_LOCUS7144</name>
</gene>
<dbReference type="PANTHER" id="PTHR10739:SF13">
    <property type="entry name" value="CHOLINE-PHOSPHATE CYTIDYLYLTRANSFERASE"/>
    <property type="match status" value="1"/>
</dbReference>
<evidence type="ECO:0000313" key="3">
    <source>
        <dbReference type="EMBL" id="CAK7329389.1"/>
    </source>
</evidence>
<feature type="domain" description="Cytidyltransferase-like" evidence="2">
    <location>
        <begin position="122"/>
        <end position="227"/>
    </location>
</feature>
<keyword evidence="4" id="KW-1185">Reference proteome</keyword>
<reference evidence="3 4" key="1">
    <citation type="submission" date="2024-01" db="EMBL/GenBank/DDBJ databases">
        <authorList>
            <person name="Waweru B."/>
        </authorList>
    </citation>
    <scope>NUCLEOTIDE SEQUENCE [LARGE SCALE GENOMIC DNA]</scope>
</reference>
<protein>
    <recommendedName>
        <fullName evidence="1">choline-phosphate cytidylyltransferase</fullName>
        <ecNumber evidence="1">2.7.7.15</ecNumber>
    </recommendedName>
</protein>
<dbReference type="GO" id="GO:0031210">
    <property type="term" value="F:phosphatidylcholine binding"/>
    <property type="evidence" value="ECO:0007669"/>
    <property type="project" value="TreeGrafter"/>
</dbReference>
<dbReference type="GO" id="GO:0004105">
    <property type="term" value="F:choline-phosphate cytidylyltransferase activity"/>
    <property type="evidence" value="ECO:0007669"/>
    <property type="project" value="UniProtKB-EC"/>
</dbReference>
<evidence type="ECO:0000259" key="2">
    <source>
        <dbReference type="Pfam" id="PF01467"/>
    </source>
</evidence>
<dbReference type="EMBL" id="CAWUPB010000913">
    <property type="protein sequence ID" value="CAK7329389.1"/>
    <property type="molecule type" value="Genomic_DNA"/>
</dbReference>
<dbReference type="PANTHER" id="PTHR10739">
    <property type="entry name" value="CYTIDYLYLTRANSFERASE"/>
    <property type="match status" value="1"/>
</dbReference>
<dbReference type="InterPro" id="IPR004821">
    <property type="entry name" value="Cyt_trans-like"/>
</dbReference>
<dbReference type="AlphaFoldDB" id="A0AAV1R7P0"/>
<sequence>MSMIDIHAPLGESIGKHSEEDDMATRLTTWRPHHIANCKIEVAAVISGWSMDEGNAGCVGRIWQGLVVAWEPGRFVTVTNLQREGKENLRLKRQMEEEKAKKSSRPVELAKEEEIDRPVQVYADGVYDLFHFGHARSLEQAKKLYLNDYHSQNLTFLIQLFVSKYAFAVGCCNDEVTPKYKGKTVMTDEERYESLSHCRIAEKWFMNGLESVEVAKAQDMSAIIIKGGKKLPANVYLALELVPHESSSESNFWDCRIAEKWFMKGLESIEVAKVQDMSAIIIKGGKKLPANVYLALELAAHGGGTIIFKGLYFGLVGNLAGVLPLRDFIQTVGAVGGAASSLIRVPMEGYGSFLLRDLPFDAIQFCIYEKMLMGYKLAAKRDLKDPEIAIVGAFAGNEAFSLARKGKEKEEKMAGIPQKRKGQEEKAKAYRKSKKKIGVICSRKVTLKKRLTKMISQGAPLTSHSRAWEELDVKIMNRGKVQREASLADQIRAAITERTESNTKDALAAPSTLNLFAGS</sequence>
<accession>A0AAV1R7P0</accession>
<comment type="caution">
    <text evidence="3">The sequence shown here is derived from an EMBL/GenBank/DDBJ whole genome shotgun (WGS) entry which is preliminary data.</text>
</comment>
<dbReference type="InterPro" id="IPR045049">
    <property type="entry name" value="Pcy1-like"/>
</dbReference>
<name>A0AAV1R7P0_9ROSI</name>
<dbReference type="EC" id="2.7.7.15" evidence="1"/>